<dbReference type="InterPro" id="IPR036637">
    <property type="entry name" value="Phosphohistidine_dom_sf"/>
</dbReference>
<sequence>MELVLPLREFGRGDLAAAEGKGANLGELVNAGFAVPDGFVITTEAYAEVVKSADLTAVGDAAALRAEFEAVTVPDELAGAIVAAYGELGGGPVAVRSSATAEDLPGAAFAGQQDTYLNVVGEAALLDAVRRCWGSLWTDRAIAYRAKRGISPAEVRIAVVVQRMVDAEFAGVMFTANPVTGDRQQLVVDASSGLGEAVVSGLVTPDHYVLSPEGQVHEWSAGRREVVIRSAATGGVTEQTGAAAERLPDAVLAELARLGTRVAAHFGRPQDIEWACAAGRVLLLQARPMTALPPPPLELNWRQRKLGSILLEYIPHRPYPIDMSTWVPRGPAGLMARVTNAYGIRGAFEDFLPEVDGVVDRLIPPSPRPSLGVLAAPFKLLSRARRYDPARWTADPRFIRFRADVRELAALDLAAMPWSELVRVPRRALDAVEPVADLRIDYLPATGLSLARLLVALKVIGRSELMGELIAGARTRTSDANRALESLAAQVRENPQLKAAVDGLDPAKLADFPEFHADFAAFLAEYGHRETETPVLVTPPTWGESPETVLGLVKVLAAADPKPAEHADRELRSPLLRRWVQRARDGVAFREDSHFYFTMPQPILRRSLLEIGRRLVGAGVLDEPEQVFHLRLEELEATDDPARAERLRGLVAARSARREELAGVRLIDPGLIFPHEDRGDALVTGTPASGGRATGPARVIREPAEFSRLNSGDVLVCRYTNPSWTPLFQRAAAVVVDSGGPASHAAIVAREYGIPAVMGTATGTSEITDGQVVTVDGGTGRVVPANSEESAA</sequence>
<protein>
    <submittedName>
        <fullName evidence="3">Phosphoenolpyruvate synthase</fullName>
    </submittedName>
</protein>
<dbReference type="EMBL" id="VWPH01000003">
    <property type="protein sequence ID" value="KAA5836332.1"/>
    <property type="molecule type" value="Genomic_DNA"/>
</dbReference>
<accession>A0A5M7C2V6</accession>
<evidence type="ECO:0000313" key="3">
    <source>
        <dbReference type="EMBL" id="KAA5836332.1"/>
    </source>
</evidence>
<gene>
    <name evidence="3" type="ORF">F1721_08520</name>
</gene>
<dbReference type="InterPro" id="IPR051549">
    <property type="entry name" value="PEP_Utilizing_Enz"/>
</dbReference>
<comment type="caution">
    <text evidence="3">The sequence shown here is derived from an EMBL/GenBank/DDBJ whole genome shotgun (WGS) entry which is preliminary data.</text>
</comment>
<dbReference type="Proteomes" id="UP000323946">
    <property type="component" value="Unassembled WGS sequence"/>
</dbReference>
<proteinExistence type="predicted"/>
<dbReference type="GO" id="GO:0016301">
    <property type="term" value="F:kinase activity"/>
    <property type="evidence" value="ECO:0007669"/>
    <property type="project" value="InterPro"/>
</dbReference>
<reference evidence="3 4" key="1">
    <citation type="submission" date="2019-09" db="EMBL/GenBank/DDBJ databases">
        <title>Draft genome sequence of the thermophilic Saccharopolyspora hirsuta VKM Ac-666T.</title>
        <authorList>
            <person name="Lobastova T.G."/>
            <person name="Fokina V."/>
            <person name="Bragin E.Y."/>
            <person name="Shtratnikova V.Y."/>
            <person name="Starodumova I.P."/>
            <person name="Tarlachkov S.V."/>
            <person name="Donova M.V."/>
        </authorList>
    </citation>
    <scope>NUCLEOTIDE SEQUENCE [LARGE SCALE GENOMIC DNA]</scope>
    <source>
        <strain evidence="3 4">VKM Ac-666</strain>
    </source>
</reference>
<evidence type="ECO:0000313" key="4">
    <source>
        <dbReference type="Proteomes" id="UP000323946"/>
    </source>
</evidence>
<feature type="domain" description="Pyruvate phosphate dikinase AMP/ATP-binding" evidence="2">
    <location>
        <begin position="20"/>
        <end position="291"/>
    </location>
</feature>
<dbReference type="RefSeq" id="WP_150065988.1">
    <property type="nucleotide sequence ID" value="NZ_VWPH01000003.1"/>
</dbReference>
<dbReference type="SUPFAM" id="SSF56059">
    <property type="entry name" value="Glutathione synthetase ATP-binding domain-like"/>
    <property type="match status" value="1"/>
</dbReference>
<dbReference type="OrthoDB" id="9765468at2"/>
<dbReference type="InterPro" id="IPR013815">
    <property type="entry name" value="ATP_grasp_subdomain_1"/>
</dbReference>
<dbReference type="SMR" id="A0A5M7C2V6"/>
<dbReference type="SUPFAM" id="SSF52009">
    <property type="entry name" value="Phosphohistidine domain"/>
    <property type="match status" value="1"/>
</dbReference>
<evidence type="ECO:0000259" key="2">
    <source>
        <dbReference type="Pfam" id="PF01326"/>
    </source>
</evidence>
<dbReference type="GO" id="GO:0005524">
    <property type="term" value="F:ATP binding"/>
    <property type="evidence" value="ECO:0007669"/>
    <property type="project" value="InterPro"/>
</dbReference>
<keyword evidence="4" id="KW-1185">Reference proteome</keyword>
<dbReference type="PANTHER" id="PTHR43615:SF1">
    <property type="entry name" value="PPDK_N DOMAIN-CONTAINING PROTEIN"/>
    <property type="match status" value="1"/>
</dbReference>
<dbReference type="InterPro" id="IPR008279">
    <property type="entry name" value="PEP-util_enz_mobile_dom"/>
</dbReference>
<dbReference type="Pfam" id="PF00391">
    <property type="entry name" value="PEP-utilizers"/>
    <property type="match status" value="1"/>
</dbReference>
<dbReference type="PANTHER" id="PTHR43615">
    <property type="entry name" value="PHOSPHOENOLPYRUVATE SYNTHASE-RELATED"/>
    <property type="match status" value="1"/>
</dbReference>
<dbReference type="InterPro" id="IPR002192">
    <property type="entry name" value="PPDK_AMP/ATP-bd"/>
</dbReference>
<organism evidence="3 4">
    <name type="scientific">Saccharopolyspora hirsuta</name>
    <dbReference type="NCBI Taxonomy" id="1837"/>
    <lineage>
        <taxon>Bacteria</taxon>
        <taxon>Bacillati</taxon>
        <taxon>Actinomycetota</taxon>
        <taxon>Actinomycetes</taxon>
        <taxon>Pseudonocardiales</taxon>
        <taxon>Pseudonocardiaceae</taxon>
        <taxon>Saccharopolyspora</taxon>
    </lineage>
</organism>
<dbReference type="Gene3D" id="3.50.30.10">
    <property type="entry name" value="Phosphohistidine domain"/>
    <property type="match status" value="1"/>
</dbReference>
<keyword evidence="3" id="KW-0670">Pyruvate</keyword>
<name>A0A5M7C2V6_SACHI</name>
<dbReference type="Gene3D" id="3.30.470.20">
    <property type="entry name" value="ATP-grasp fold, B domain"/>
    <property type="match status" value="1"/>
</dbReference>
<dbReference type="AlphaFoldDB" id="A0A5M7C2V6"/>
<evidence type="ECO:0000259" key="1">
    <source>
        <dbReference type="Pfam" id="PF00391"/>
    </source>
</evidence>
<dbReference type="Pfam" id="PF01326">
    <property type="entry name" value="PPDK_N"/>
    <property type="match status" value="1"/>
</dbReference>
<feature type="domain" description="PEP-utilising enzyme mobile" evidence="1">
    <location>
        <begin position="710"/>
        <end position="780"/>
    </location>
</feature>
<dbReference type="Gene3D" id="3.30.1490.20">
    <property type="entry name" value="ATP-grasp fold, A domain"/>
    <property type="match status" value="1"/>
</dbReference>